<evidence type="ECO:0000256" key="1">
    <source>
        <dbReference type="SAM" id="MobiDB-lite"/>
    </source>
</evidence>
<dbReference type="EMBL" id="BSYO01000015">
    <property type="protein sequence ID" value="GMH15237.1"/>
    <property type="molecule type" value="Genomic_DNA"/>
</dbReference>
<organism evidence="2 3">
    <name type="scientific">Nepenthes gracilis</name>
    <name type="common">Slender pitcher plant</name>
    <dbReference type="NCBI Taxonomy" id="150966"/>
    <lineage>
        <taxon>Eukaryota</taxon>
        <taxon>Viridiplantae</taxon>
        <taxon>Streptophyta</taxon>
        <taxon>Embryophyta</taxon>
        <taxon>Tracheophyta</taxon>
        <taxon>Spermatophyta</taxon>
        <taxon>Magnoliopsida</taxon>
        <taxon>eudicotyledons</taxon>
        <taxon>Gunneridae</taxon>
        <taxon>Pentapetalae</taxon>
        <taxon>Caryophyllales</taxon>
        <taxon>Nepenthaceae</taxon>
        <taxon>Nepenthes</taxon>
    </lineage>
</organism>
<comment type="caution">
    <text evidence="2">The sequence shown here is derived from an EMBL/GenBank/DDBJ whole genome shotgun (WGS) entry which is preliminary data.</text>
</comment>
<reference evidence="2" key="1">
    <citation type="submission" date="2023-05" db="EMBL/GenBank/DDBJ databases">
        <title>Nepenthes gracilis genome sequencing.</title>
        <authorList>
            <person name="Fukushima K."/>
        </authorList>
    </citation>
    <scope>NUCLEOTIDE SEQUENCE</scope>
    <source>
        <strain evidence="2">SING2019-196</strain>
    </source>
</reference>
<feature type="region of interest" description="Disordered" evidence="1">
    <location>
        <begin position="58"/>
        <end position="78"/>
    </location>
</feature>
<dbReference type="AlphaFoldDB" id="A0AAD3XRV0"/>
<evidence type="ECO:0000313" key="2">
    <source>
        <dbReference type="EMBL" id="GMH15237.1"/>
    </source>
</evidence>
<protein>
    <submittedName>
        <fullName evidence="2">Uncharacterized protein</fullName>
    </submittedName>
</protein>
<sequence>MREKSAMHRQYTASLGCNCRRKIAMRPQEKVQLRRRTKAWKWDGLPLKMTVGTGFPSISSKGSCSRKHTERNATDDAVFSTPESCRSANLFQMAGRMDDNRSIVLFLSPPSP</sequence>
<gene>
    <name evidence="2" type="ORF">Nepgr_017078</name>
</gene>
<dbReference type="Proteomes" id="UP001279734">
    <property type="component" value="Unassembled WGS sequence"/>
</dbReference>
<evidence type="ECO:0000313" key="3">
    <source>
        <dbReference type="Proteomes" id="UP001279734"/>
    </source>
</evidence>
<keyword evidence="3" id="KW-1185">Reference proteome</keyword>
<proteinExistence type="predicted"/>
<name>A0AAD3XRV0_NEPGR</name>
<accession>A0AAD3XRV0</accession>